<sequence length="60" mass="7048">MITLVDAANDRVIVSGKHPFRVWDIVLTMQYFNVQANLLIFADERLFARYDNGKVIRYET</sequence>
<evidence type="ECO:0000313" key="1">
    <source>
        <dbReference type="EMBL" id="XCD04145.1"/>
    </source>
</evidence>
<organism evidence="1">
    <name type="scientific">Dulem virus 122</name>
    <dbReference type="NCBI Taxonomy" id="3145599"/>
    <lineage>
        <taxon>Viruses</taxon>
        <taxon>Monodnaviria</taxon>
        <taxon>Sangervirae</taxon>
        <taxon>Phixviricota</taxon>
        <taxon>Malgrandaviricetes</taxon>
        <taxon>Petitvirales</taxon>
        <taxon>Microviridae</taxon>
        <taxon>Microvirus</taxon>
    </lineage>
</organism>
<accession>A0AAU8AW78</accession>
<dbReference type="EMBL" id="PP511430">
    <property type="protein sequence ID" value="XCD04145.1"/>
    <property type="molecule type" value="Genomic_DNA"/>
</dbReference>
<name>A0AAU8AW78_9VIRU</name>
<reference evidence="1" key="1">
    <citation type="submission" date="2024-03" db="EMBL/GenBank/DDBJ databases">
        <title>Diverse circular DNA viruses in blood, oral, and fecal samples of captive lemurs.</title>
        <authorList>
            <person name="Paietta E.N."/>
            <person name="Kraberger S."/>
            <person name="Lund M.C."/>
            <person name="Custer J.M."/>
            <person name="Vargas K.M."/>
            <person name="Ehmke E.E."/>
            <person name="Yoder A.D."/>
            <person name="Varsani A."/>
        </authorList>
    </citation>
    <scope>NUCLEOTIDE SEQUENCE</scope>
    <source>
        <strain evidence="1">Duke_21_96</strain>
    </source>
</reference>
<protein>
    <submittedName>
        <fullName evidence="1">Uncharacterized protein</fullName>
    </submittedName>
</protein>
<proteinExistence type="predicted"/>